<dbReference type="Proteomes" id="UP000316770">
    <property type="component" value="Chromosome"/>
</dbReference>
<gene>
    <name evidence="2" type="ORF">Mal33_24900</name>
</gene>
<dbReference type="AlphaFoldDB" id="A0A518ITT4"/>
<feature type="transmembrane region" description="Helical" evidence="1">
    <location>
        <begin position="6"/>
        <end position="28"/>
    </location>
</feature>
<evidence type="ECO:0000256" key="1">
    <source>
        <dbReference type="SAM" id="Phobius"/>
    </source>
</evidence>
<evidence type="ECO:0000313" key="2">
    <source>
        <dbReference type="EMBL" id="QDV56499.1"/>
    </source>
</evidence>
<keyword evidence="1" id="KW-0812">Transmembrane</keyword>
<proteinExistence type="predicted"/>
<keyword evidence="1" id="KW-1133">Transmembrane helix</keyword>
<sequence length="34" mass="3635">MWKSEIPTSIATMIAMHIGLFDLGGIFLGQLGVS</sequence>
<keyword evidence="3" id="KW-1185">Reference proteome</keyword>
<accession>A0A518ITT4</accession>
<organism evidence="2 3">
    <name type="scientific">Rosistilla oblonga</name>
    <dbReference type="NCBI Taxonomy" id="2527990"/>
    <lineage>
        <taxon>Bacteria</taxon>
        <taxon>Pseudomonadati</taxon>
        <taxon>Planctomycetota</taxon>
        <taxon>Planctomycetia</taxon>
        <taxon>Pirellulales</taxon>
        <taxon>Pirellulaceae</taxon>
        <taxon>Rosistilla</taxon>
    </lineage>
</organism>
<evidence type="ECO:0000313" key="3">
    <source>
        <dbReference type="Proteomes" id="UP000316770"/>
    </source>
</evidence>
<dbReference type="EMBL" id="CP036318">
    <property type="protein sequence ID" value="QDV56499.1"/>
    <property type="molecule type" value="Genomic_DNA"/>
</dbReference>
<reference evidence="2 3" key="1">
    <citation type="submission" date="2019-02" db="EMBL/GenBank/DDBJ databases">
        <title>Deep-cultivation of Planctomycetes and their phenomic and genomic characterization uncovers novel biology.</title>
        <authorList>
            <person name="Wiegand S."/>
            <person name="Jogler M."/>
            <person name="Boedeker C."/>
            <person name="Pinto D."/>
            <person name="Vollmers J."/>
            <person name="Rivas-Marin E."/>
            <person name="Kohn T."/>
            <person name="Peeters S.H."/>
            <person name="Heuer A."/>
            <person name="Rast P."/>
            <person name="Oberbeckmann S."/>
            <person name="Bunk B."/>
            <person name="Jeske O."/>
            <person name="Meyerdierks A."/>
            <person name="Storesund J.E."/>
            <person name="Kallscheuer N."/>
            <person name="Luecker S."/>
            <person name="Lage O.M."/>
            <person name="Pohl T."/>
            <person name="Merkel B.J."/>
            <person name="Hornburger P."/>
            <person name="Mueller R.-W."/>
            <person name="Bruemmer F."/>
            <person name="Labrenz M."/>
            <person name="Spormann A.M."/>
            <person name="Op den Camp H."/>
            <person name="Overmann J."/>
            <person name="Amann R."/>
            <person name="Jetten M.S.M."/>
            <person name="Mascher T."/>
            <person name="Medema M.H."/>
            <person name="Devos D.P."/>
            <person name="Kaster A.-K."/>
            <person name="Ovreas L."/>
            <person name="Rohde M."/>
            <person name="Galperin M.Y."/>
            <person name="Jogler C."/>
        </authorList>
    </citation>
    <scope>NUCLEOTIDE SEQUENCE [LARGE SCALE GENOMIC DNA]</scope>
    <source>
        <strain evidence="2 3">Mal33</strain>
    </source>
</reference>
<protein>
    <submittedName>
        <fullName evidence="2">Uncharacterized protein</fullName>
    </submittedName>
</protein>
<name>A0A518ITT4_9BACT</name>
<keyword evidence="1" id="KW-0472">Membrane</keyword>